<dbReference type="FunFam" id="3.40.50.970:FF:000006">
    <property type="entry name" value="Pyruvate dehydrogenase E1 component subunit beta"/>
    <property type="match status" value="1"/>
</dbReference>
<evidence type="ECO:0000256" key="13">
    <source>
        <dbReference type="SAM" id="MobiDB-lite"/>
    </source>
</evidence>
<dbReference type="PANTHER" id="PTHR11624">
    <property type="entry name" value="DEHYDROGENASE RELATED"/>
    <property type="match status" value="1"/>
</dbReference>
<dbReference type="GO" id="GO:0006086">
    <property type="term" value="P:pyruvate decarboxylation to acetyl-CoA"/>
    <property type="evidence" value="ECO:0007669"/>
    <property type="project" value="InterPro"/>
</dbReference>
<sequence length="567" mass="62345">MPFYRLLRMGCGVSKIDANGVATPNRSILPNFPTRKKQSNKCNIPPKTQPMLLMPENDDRLSISALKCDVDLNYVAPKAYKDENDEKRVAKIRTMVEEAEKNDEKGRLLHEDEAEEEDDGHDDDDQRAIKKVHVGEEDGNAFPGSPSFRVYFTDKDVETKKINDGYNKVGLKDVTPVATTISSTKELESESVSSVGKEEKKEIRKRSTFRKVLPKNLLNVRSSSNSSTRSTDHHYHHKMTVRDALNSALDEEMSADPKVFVMGEEVGEYQGAYKITKGLLTKYGPQRVIDTPITEAGFTGIGVGAAYHGLRPVIEFMTFNFSMQAIDHIINSAAKSNYMSAGQISVPIVFRGPNGAAAGVGAQHSQCYAAWYAACPGLKVLAPYSSEDARGLLKAAIRDPDPVVFLENELLYGESFPISAEALDSSFSLPIGKAKIECEGKDVTITAFSKMVGYALKAAEILAKEGISAEVINLRSIRPLDRPAINASVRKTNRLVTVEEGFPQHGVGAEICASVVEESFEYLDAPIERITGADVPMPYAANLERLAVPQVEDIVRAVKRVCYRSSK</sequence>
<dbReference type="AlphaFoldDB" id="A0A9J5YS84"/>
<dbReference type="Gene3D" id="3.40.50.970">
    <property type="match status" value="1"/>
</dbReference>
<evidence type="ECO:0000259" key="14">
    <source>
        <dbReference type="SMART" id="SM00861"/>
    </source>
</evidence>
<dbReference type="CDD" id="cd07036">
    <property type="entry name" value="TPP_PYR_E1-PDHc-beta_like"/>
    <property type="match status" value="1"/>
</dbReference>
<feature type="region of interest" description="Disordered" evidence="13">
    <location>
        <begin position="99"/>
        <end position="126"/>
    </location>
</feature>
<dbReference type="SUPFAM" id="SSF52518">
    <property type="entry name" value="Thiamin diphosphate-binding fold (THDP-binding)"/>
    <property type="match status" value="1"/>
</dbReference>
<evidence type="ECO:0000256" key="1">
    <source>
        <dbReference type="ARBA" id="ARBA00001964"/>
    </source>
</evidence>
<evidence type="ECO:0000256" key="6">
    <source>
        <dbReference type="ARBA" id="ARBA00022946"/>
    </source>
</evidence>
<feature type="compositionally biased region" description="Basic and acidic residues" evidence="13">
    <location>
        <begin position="99"/>
        <end position="111"/>
    </location>
</feature>
<keyword evidence="10" id="KW-0496">Mitochondrion</keyword>
<dbReference type="InterPro" id="IPR009014">
    <property type="entry name" value="Transketo_C/PFOR_II"/>
</dbReference>
<dbReference type="GO" id="GO:0005759">
    <property type="term" value="C:mitochondrial matrix"/>
    <property type="evidence" value="ECO:0007669"/>
    <property type="project" value="UniProtKB-SubCell"/>
</dbReference>
<feature type="domain" description="Transketolase-like pyrimidine-binding" evidence="14">
    <location>
        <begin position="239"/>
        <end position="414"/>
    </location>
</feature>
<keyword evidence="6" id="KW-0809">Transit peptide</keyword>
<dbReference type="Gene3D" id="3.40.50.920">
    <property type="match status" value="1"/>
</dbReference>
<keyword evidence="9" id="KW-0786">Thiamine pyrophosphate</keyword>
<gene>
    <name evidence="15" type="ORF">H5410_033954</name>
</gene>
<dbReference type="Proteomes" id="UP000824120">
    <property type="component" value="Chromosome 6"/>
</dbReference>
<keyword evidence="7" id="KW-0630">Potassium</keyword>
<protein>
    <recommendedName>
        <fullName evidence="4">pyruvate dehydrogenase (acetyl-transferring)</fullName>
        <ecNumber evidence="4">1.2.4.1</ecNumber>
    </recommendedName>
</protein>
<comment type="caution">
    <text evidence="15">The sequence shown here is derived from an EMBL/GenBank/DDBJ whole genome shotgun (WGS) entry which is preliminary data.</text>
</comment>
<evidence type="ECO:0000256" key="4">
    <source>
        <dbReference type="ARBA" id="ARBA00012281"/>
    </source>
</evidence>
<dbReference type="PANTHER" id="PTHR11624:SF110">
    <property type="entry name" value="PYRUVATE DEHYDROGENASE E1 COMPONENT SUBUNIT BETA"/>
    <property type="match status" value="1"/>
</dbReference>
<reference evidence="15 16" key="1">
    <citation type="submission" date="2020-09" db="EMBL/GenBank/DDBJ databases">
        <title>De no assembly of potato wild relative species, Solanum commersonii.</title>
        <authorList>
            <person name="Cho K."/>
        </authorList>
    </citation>
    <scope>NUCLEOTIDE SEQUENCE [LARGE SCALE GENOMIC DNA]</scope>
    <source>
        <strain evidence="15">LZ3.2</strain>
        <tissue evidence="15">Leaf</tissue>
    </source>
</reference>
<feature type="compositionally biased region" description="Acidic residues" evidence="13">
    <location>
        <begin position="112"/>
        <end position="123"/>
    </location>
</feature>
<dbReference type="NCBIfam" id="NF008854">
    <property type="entry name" value="PRK11892.1"/>
    <property type="match status" value="1"/>
</dbReference>
<dbReference type="FunFam" id="3.40.50.920:FF:000001">
    <property type="entry name" value="Pyruvate dehydrogenase E1 beta subunit"/>
    <property type="match status" value="1"/>
</dbReference>
<organism evidence="15 16">
    <name type="scientific">Solanum commersonii</name>
    <name type="common">Commerson's wild potato</name>
    <name type="synonym">Commerson's nightshade</name>
    <dbReference type="NCBI Taxonomy" id="4109"/>
    <lineage>
        <taxon>Eukaryota</taxon>
        <taxon>Viridiplantae</taxon>
        <taxon>Streptophyta</taxon>
        <taxon>Embryophyta</taxon>
        <taxon>Tracheophyta</taxon>
        <taxon>Spermatophyta</taxon>
        <taxon>Magnoliopsida</taxon>
        <taxon>eudicotyledons</taxon>
        <taxon>Gunneridae</taxon>
        <taxon>Pentapetalae</taxon>
        <taxon>asterids</taxon>
        <taxon>lamiids</taxon>
        <taxon>Solanales</taxon>
        <taxon>Solanaceae</taxon>
        <taxon>Solanoideae</taxon>
        <taxon>Solaneae</taxon>
        <taxon>Solanum</taxon>
    </lineage>
</organism>
<dbReference type="EC" id="1.2.4.1" evidence="4"/>
<dbReference type="GO" id="GO:0004739">
    <property type="term" value="F:pyruvate dehydrogenase (acetyl-transferring) activity"/>
    <property type="evidence" value="ECO:0007669"/>
    <property type="project" value="UniProtKB-EC"/>
</dbReference>
<proteinExistence type="predicted"/>
<evidence type="ECO:0000256" key="5">
    <source>
        <dbReference type="ARBA" id="ARBA00022723"/>
    </source>
</evidence>
<dbReference type="NCBIfam" id="NF006667">
    <property type="entry name" value="PRK09212.1"/>
    <property type="match status" value="1"/>
</dbReference>
<dbReference type="GO" id="GO:0046872">
    <property type="term" value="F:metal ion binding"/>
    <property type="evidence" value="ECO:0007669"/>
    <property type="project" value="UniProtKB-KW"/>
</dbReference>
<evidence type="ECO:0000256" key="11">
    <source>
        <dbReference type="ARBA" id="ARBA00023317"/>
    </source>
</evidence>
<evidence type="ECO:0000256" key="12">
    <source>
        <dbReference type="ARBA" id="ARBA00025211"/>
    </source>
</evidence>
<evidence type="ECO:0000313" key="15">
    <source>
        <dbReference type="EMBL" id="KAG5602584.1"/>
    </source>
</evidence>
<dbReference type="InterPro" id="IPR005475">
    <property type="entry name" value="Transketolase-like_Pyr-bd"/>
</dbReference>
<dbReference type="SMART" id="SM00861">
    <property type="entry name" value="Transket_pyr"/>
    <property type="match status" value="1"/>
</dbReference>
<dbReference type="SUPFAM" id="SSF52922">
    <property type="entry name" value="TK C-terminal domain-like"/>
    <property type="match status" value="1"/>
</dbReference>
<dbReference type="Pfam" id="PF02779">
    <property type="entry name" value="Transket_pyr"/>
    <property type="match status" value="1"/>
</dbReference>
<dbReference type="OrthoDB" id="10266385at2759"/>
<comment type="cofactor">
    <cofactor evidence="1">
        <name>thiamine diphosphate</name>
        <dbReference type="ChEBI" id="CHEBI:58937"/>
    </cofactor>
</comment>
<keyword evidence="8" id="KW-0560">Oxidoreductase</keyword>
<dbReference type="InterPro" id="IPR027110">
    <property type="entry name" value="PDHB_mito-type"/>
</dbReference>
<keyword evidence="16" id="KW-1185">Reference proteome</keyword>
<name>A0A9J5YS84_SOLCO</name>
<evidence type="ECO:0000256" key="8">
    <source>
        <dbReference type="ARBA" id="ARBA00023002"/>
    </source>
</evidence>
<dbReference type="EMBL" id="JACXVP010000006">
    <property type="protein sequence ID" value="KAG5602584.1"/>
    <property type="molecule type" value="Genomic_DNA"/>
</dbReference>
<evidence type="ECO:0000256" key="9">
    <source>
        <dbReference type="ARBA" id="ARBA00023052"/>
    </source>
</evidence>
<evidence type="ECO:0000256" key="3">
    <source>
        <dbReference type="ARBA" id="ARBA00011130"/>
    </source>
</evidence>
<evidence type="ECO:0000313" key="16">
    <source>
        <dbReference type="Proteomes" id="UP000824120"/>
    </source>
</evidence>
<dbReference type="InterPro" id="IPR029061">
    <property type="entry name" value="THDP-binding"/>
</dbReference>
<comment type="subcellular location">
    <subcellularLocation>
        <location evidence="2">Mitochondrion matrix</location>
    </subcellularLocation>
</comment>
<evidence type="ECO:0000256" key="2">
    <source>
        <dbReference type="ARBA" id="ARBA00004305"/>
    </source>
</evidence>
<dbReference type="InterPro" id="IPR033248">
    <property type="entry name" value="Transketolase_C"/>
</dbReference>
<dbReference type="Pfam" id="PF02780">
    <property type="entry name" value="Transketolase_C"/>
    <property type="match status" value="1"/>
</dbReference>
<keyword evidence="11" id="KW-0670">Pyruvate</keyword>
<comment type="function">
    <text evidence="12">The pyruvate dehydrogenase complex catalyzes the overall conversion of pyruvate to acetyl-CoA and CO(2). It contains multiple copies of three enzymatic components: pyruvate dehydrogenase (E1), dihydrolipoamide acetyltransferase (E2) and lipoamide dehydrogenase (E3).</text>
</comment>
<comment type="subunit">
    <text evidence="3">Tetramer of 2 alpha and 2 beta subunits.</text>
</comment>
<evidence type="ECO:0000256" key="7">
    <source>
        <dbReference type="ARBA" id="ARBA00022958"/>
    </source>
</evidence>
<keyword evidence="5" id="KW-0479">Metal-binding</keyword>
<accession>A0A9J5YS84</accession>
<evidence type="ECO:0000256" key="10">
    <source>
        <dbReference type="ARBA" id="ARBA00023128"/>
    </source>
</evidence>